<dbReference type="PANTHER" id="PTHR45825">
    <property type="entry name" value="GRANULE-BOUND STARCH SYNTHASE 1, CHLOROPLASTIC/AMYLOPLASTIC"/>
    <property type="match status" value="1"/>
</dbReference>
<keyword evidence="2" id="KW-1185">Reference proteome</keyword>
<dbReference type="EMBL" id="JACGCM010002161">
    <property type="protein sequence ID" value="KAF6143900.1"/>
    <property type="molecule type" value="Genomic_DNA"/>
</dbReference>
<dbReference type="AlphaFoldDB" id="A0A7J7LN01"/>
<dbReference type="PANTHER" id="PTHR45825:SF3">
    <property type="entry name" value="GRANULE-BOUND STARCH SYNTHASE 1, CHLOROPLASTIC_AMYLOPLASTIC"/>
    <property type="match status" value="1"/>
</dbReference>
<protein>
    <submittedName>
        <fullName evidence="1">Uncharacterized protein</fullName>
    </submittedName>
</protein>
<dbReference type="Gene3D" id="3.40.50.2000">
    <property type="entry name" value="Glycogen Phosphorylase B"/>
    <property type="match status" value="1"/>
</dbReference>
<accession>A0A7J7LN01</accession>
<evidence type="ECO:0000313" key="2">
    <source>
        <dbReference type="Proteomes" id="UP000541444"/>
    </source>
</evidence>
<dbReference type="Proteomes" id="UP000541444">
    <property type="component" value="Unassembled WGS sequence"/>
</dbReference>
<comment type="caution">
    <text evidence="1">The sequence shown here is derived from an EMBL/GenBank/DDBJ whole genome shotgun (WGS) entry which is preliminary data.</text>
</comment>
<gene>
    <name evidence="1" type="ORF">GIB67_001694</name>
</gene>
<name>A0A7J7LN01_9MAGN</name>
<evidence type="ECO:0000313" key="1">
    <source>
        <dbReference type="EMBL" id="KAF6143900.1"/>
    </source>
</evidence>
<reference evidence="1 2" key="1">
    <citation type="journal article" date="2020" name="IScience">
        <title>Genome Sequencing of the Endangered Kingdonia uniflora (Circaeasteraceae, Ranunculales) Reveals Potential Mechanisms of Evolutionary Specialization.</title>
        <authorList>
            <person name="Sun Y."/>
            <person name="Deng T."/>
            <person name="Zhang A."/>
            <person name="Moore M.J."/>
            <person name="Landis J.B."/>
            <person name="Lin N."/>
            <person name="Zhang H."/>
            <person name="Zhang X."/>
            <person name="Huang J."/>
            <person name="Zhang X."/>
            <person name="Sun H."/>
            <person name="Wang H."/>
        </authorList>
    </citation>
    <scope>NUCLEOTIDE SEQUENCE [LARGE SCALE GENOMIC DNA]</scope>
    <source>
        <strain evidence="1">TB1705</strain>
        <tissue evidence="1">Leaf</tissue>
    </source>
</reference>
<sequence>MSHKSDFLAQFLSTLFQADIDGWIEVSAKNKSTEKELVDLSSHHGYREYALVVVVAVVKMRNTANGHRVMTDSPCYNQYKDVWNATVSVEIKVGDKIETVQLFHCYKRGVDRVFVDQPIFLEKVALEAPTVLSLNSNKYFSGPYGDDVVFIAND</sequence>
<organism evidence="1 2">
    <name type="scientific">Kingdonia uniflora</name>
    <dbReference type="NCBI Taxonomy" id="39325"/>
    <lineage>
        <taxon>Eukaryota</taxon>
        <taxon>Viridiplantae</taxon>
        <taxon>Streptophyta</taxon>
        <taxon>Embryophyta</taxon>
        <taxon>Tracheophyta</taxon>
        <taxon>Spermatophyta</taxon>
        <taxon>Magnoliopsida</taxon>
        <taxon>Ranunculales</taxon>
        <taxon>Circaeasteraceae</taxon>
        <taxon>Kingdonia</taxon>
    </lineage>
</organism>
<proteinExistence type="predicted"/>